<dbReference type="Gene3D" id="2.60.120.200">
    <property type="match status" value="1"/>
</dbReference>
<evidence type="ECO:0000256" key="1">
    <source>
        <dbReference type="ARBA" id="ARBA00004389"/>
    </source>
</evidence>
<keyword evidence="9" id="KW-0732">Signal</keyword>
<keyword evidence="3 9" id="KW-0812">Transmembrane</keyword>
<reference evidence="11" key="1">
    <citation type="submission" date="2021-01" db="EMBL/GenBank/DDBJ databases">
        <authorList>
            <person name="Corre E."/>
            <person name="Pelletier E."/>
            <person name="Niang G."/>
            <person name="Scheremetjew M."/>
            <person name="Finn R."/>
            <person name="Kale V."/>
            <person name="Holt S."/>
            <person name="Cochrane G."/>
            <person name="Meng A."/>
            <person name="Brown T."/>
            <person name="Cohen L."/>
        </authorList>
    </citation>
    <scope>NUCLEOTIDE SEQUENCE</scope>
    <source>
        <strain evidence="11">CCMP722</strain>
    </source>
</reference>
<dbReference type="EMBL" id="HBFA01039562">
    <property type="protein sequence ID" value="CAD8690855.1"/>
    <property type="molecule type" value="Transcribed_RNA"/>
</dbReference>
<dbReference type="InterPro" id="IPR001580">
    <property type="entry name" value="Calret/calnex"/>
</dbReference>
<evidence type="ECO:0000256" key="5">
    <source>
        <dbReference type="ARBA" id="ARBA00022989"/>
    </source>
</evidence>
<keyword evidence="6 9" id="KW-0472">Membrane</keyword>
<feature type="compositionally biased region" description="Basic and acidic residues" evidence="10">
    <location>
        <begin position="484"/>
        <end position="502"/>
    </location>
</feature>
<dbReference type="PRINTS" id="PR00626">
    <property type="entry name" value="CALRETICULIN"/>
</dbReference>
<evidence type="ECO:0000256" key="10">
    <source>
        <dbReference type="SAM" id="MobiDB-lite"/>
    </source>
</evidence>
<dbReference type="PANTHER" id="PTHR11073">
    <property type="entry name" value="CALRETICULIN AND CALNEXIN"/>
    <property type="match status" value="1"/>
</dbReference>
<dbReference type="GO" id="GO:0005509">
    <property type="term" value="F:calcium ion binding"/>
    <property type="evidence" value="ECO:0007669"/>
    <property type="project" value="InterPro"/>
</dbReference>
<name>A0A7S0RXX3_9CHLO</name>
<comment type="similarity">
    <text evidence="2 9">Belongs to the calreticulin family.</text>
</comment>
<evidence type="ECO:0000313" key="11">
    <source>
        <dbReference type="EMBL" id="CAD8690855.1"/>
    </source>
</evidence>
<keyword evidence="8" id="KW-1015">Disulfide bond</keyword>
<protein>
    <recommendedName>
        <fullName evidence="12">Calnexin</fullName>
    </recommendedName>
</protein>
<evidence type="ECO:0000256" key="2">
    <source>
        <dbReference type="ARBA" id="ARBA00010983"/>
    </source>
</evidence>
<dbReference type="GO" id="GO:0036503">
    <property type="term" value="P:ERAD pathway"/>
    <property type="evidence" value="ECO:0007669"/>
    <property type="project" value="TreeGrafter"/>
</dbReference>
<organism evidence="11">
    <name type="scientific">Pyramimonas obovata</name>
    <dbReference type="NCBI Taxonomy" id="1411642"/>
    <lineage>
        <taxon>Eukaryota</taxon>
        <taxon>Viridiplantae</taxon>
        <taxon>Chlorophyta</taxon>
        <taxon>Pyramimonadophyceae</taxon>
        <taxon>Pyramimonadales</taxon>
        <taxon>Pyramimonadaceae</taxon>
        <taxon>Pyramimonas</taxon>
        <taxon>Pyramimonas incertae sedis</taxon>
    </lineage>
</organism>
<dbReference type="FunFam" id="2.10.250.10:FF:000001">
    <property type="entry name" value="Calnexin homolog"/>
    <property type="match status" value="1"/>
</dbReference>
<dbReference type="GO" id="GO:0006457">
    <property type="term" value="P:protein folding"/>
    <property type="evidence" value="ECO:0007669"/>
    <property type="project" value="InterPro"/>
</dbReference>
<dbReference type="InterPro" id="IPR018124">
    <property type="entry name" value="Calret/calnex_CS"/>
</dbReference>
<feature type="compositionally biased region" description="Basic and acidic residues" evidence="10">
    <location>
        <begin position="241"/>
        <end position="257"/>
    </location>
</feature>
<dbReference type="GO" id="GO:0005789">
    <property type="term" value="C:endoplasmic reticulum membrane"/>
    <property type="evidence" value="ECO:0007669"/>
    <property type="project" value="UniProtKB-SubCell"/>
</dbReference>
<dbReference type="PANTHER" id="PTHR11073:SF1">
    <property type="entry name" value="CALNEXIN 14D-RELATED"/>
    <property type="match status" value="1"/>
</dbReference>
<feature type="signal peptide" evidence="9">
    <location>
        <begin position="1"/>
        <end position="21"/>
    </location>
</feature>
<dbReference type="SUPFAM" id="SSF49899">
    <property type="entry name" value="Concanavalin A-like lectins/glucanases"/>
    <property type="match status" value="1"/>
</dbReference>
<feature type="transmembrane region" description="Helical" evidence="9">
    <location>
        <begin position="459"/>
        <end position="479"/>
    </location>
</feature>
<feature type="compositionally biased region" description="Basic and acidic residues" evidence="10">
    <location>
        <begin position="218"/>
        <end position="230"/>
    </location>
</feature>
<feature type="compositionally biased region" description="Acidic residues" evidence="10">
    <location>
        <begin position="503"/>
        <end position="523"/>
    </location>
</feature>
<sequence>MLVTKVGAAIGVLLFATCALAAYDPAPTPSGEVIFLENFEGESAWVNSAAEKYTGKLISSKDPNGDTGKRVGNAAQHYGSGVKIAEPIDPSKGFTFQYEVTLNQGLECGGAYVKLLTETPDLDLKELDGDTPYTIMFGPDKCGGTNKVHMILRHKSPKTGEIEEKHLSMPPTVKIDQLPHLYTLTIKPDNTYEILIDNEVSKEGSLLEDFEPPINPPKEIDDPTDSKPEDWVDEAEIPDPEDSKPEDWDEEAPRMVPDEEAEMPEGWLVDEPDMIADPEAEMPDDWDEEEDGVFEAPLIENPACAAAPGCGEWERPEKLNPDYKGKWYPKMIPNPDYVGEWAPKQISNPDYFLDETPLASIGKIGAAAVEIWTMNSGILFDNFLATYDEMVADDYAEKTWRAKHDLAVEREAAEAQAKAESGGMMAMVERLSKHWIFKPIRPYIEPIVDGGFKNVDPTAMLVVLIGIPVLLLVALYTCCSGKPRAADPKKTDEPQADDKPEEKAEEAEAEEEEEEEEEKEVVEEVPVKRRTRRAQ</sequence>
<evidence type="ECO:0000256" key="6">
    <source>
        <dbReference type="ARBA" id="ARBA00023136"/>
    </source>
</evidence>
<evidence type="ECO:0000256" key="9">
    <source>
        <dbReference type="RuleBase" id="RU362126"/>
    </source>
</evidence>
<evidence type="ECO:0000256" key="3">
    <source>
        <dbReference type="ARBA" id="ARBA00022692"/>
    </source>
</evidence>
<feature type="chain" id="PRO_5031591386" description="Calnexin" evidence="9">
    <location>
        <begin position="22"/>
        <end position="535"/>
    </location>
</feature>
<accession>A0A7S0RXX3</accession>
<proteinExistence type="inferred from homology"/>
<feature type="compositionally biased region" description="Acidic residues" evidence="10">
    <location>
        <begin position="231"/>
        <end position="240"/>
    </location>
</feature>
<dbReference type="InterPro" id="IPR013320">
    <property type="entry name" value="ConA-like_dom_sf"/>
</dbReference>
<evidence type="ECO:0000256" key="4">
    <source>
        <dbReference type="ARBA" id="ARBA00022824"/>
    </source>
</evidence>
<dbReference type="Gene3D" id="2.10.250.10">
    <property type="entry name" value="Calreticulin/calnexin, P domain"/>
    <property type="match status" value="1"/>
</dbReference>
<dbReference type="Pfam" id="PF00262">
    <property type="entry name" value="Calreticulin"/>
    <property type="match status" value="1"/>
</dbReference>
<dbReference type="PROSITE" id="PS00804">
    <property type="entry name" value="CALRETICULIN_2"/>
    <property type="match status" value="1"/>
</dbReference>
<feature type="region of interest" description="Disordered" evidence="10">
    <location>
        <begin position="483"/>
        <end position="535"/>
    </location>
</feature>
<feature type="disulfide bond" evidence="8">
    <location>
        <begin position="108"/>
        <end position="142"/>
    </location>
</feature>
<evidence type="ECO:0000256" key="7">
    <source>
        <dbReference type="ARBA" id="ARBA00023186"/>
    </source>
</evidence>
<comment type="subcellular location">
    <subcellularLocation>
        <location evidence="1">Endoplasmic reticulum membrane</location>
        <topology evidence="1">Single-pass membrane protein</topology>
    </subcellularLocation>
</comment>
<feature type="region of interest" description="Disordered" evidence="10">
    <location>
        <begin position="205"/>
        <end position="259"/>
    </location>
</feature>
<evidence type="ECO:0008006" key="12">
    <source>
        <dbReference type="Google" id="ProtNLM"/>
    </source>
</evidence>
<dbReference type="AlphaFoldDB" id="A0A7S0RXX3"/>
<keyword evidence="5 9" id="KW-1133">Transmembrane helix</keyword>
<keyword evidence="7 9" id="KW-0143">Chaperone</keyword>
<evidence type="ECO:0000256" key="8">
    <source>
        <dbReference type="PIRSR" id="PIRSR601580-3"/>
    </source>
</evidence>
<gene>
    <name evidence="11" type="ORF">POBO1169_LOCUS19762</name>
</gene>
<dbReference type="SUPFAM" id="SSF63887">
    <property type="entry name" value="P-domain of calnexin/calreticulin"/>
    <property type="match status" value="1"/>
</dbReference>
<dbReference type="GO" id="GO:0051082">
    <property type="term" value="F:unfolded protein binding"/>
    <property type="evidence" value="ECO:0007669"/>
    <property type="project" value="InterPro"/>
</dbReference>
<dbReference type="InterPro" id="IPR009033">
    <property type="entry name" value="Calreticulin/calnexin_P_dom_sf"/>
</dbReference>
<keyword evidence="4 9" id="KW-0256">Endoplasmic reticulum</keyword>